<organism evidence="1 2">
    <name type="scientific">Salmonella enterica subsp. enterica serovar Uganda str. R8-3404</name>
    <dbReference type="NCBI Taxonomy" id="913083"/>
    <lineage>
        <taxon>Bacteria</taxon>
        <taxon>Pseudomonadati</taxon>
        <taxon>Pseudomonadota</taxon>
        <taxon>Gammaproteobacteria</taxon>
        <taxon>Enterobacterales</taxon>
        <taxon>Enterobacteriaceae</taxon>
        <taxon>Salmonella</taxon>
    </lineage>
</organism>
<feature type="non-terminal residue" evidence="1">
    <location>
        <position position="1"/>
    </location>
</feature>
<comment type="caution">
    <text evidence="1">The sequence shown here is derived from an EMBL/GenBank/DDBJ whole genome shotgun (WGS) entry which is preliminary data.</text>
</comment>
<reference evidence="1 2" key="1">
    <citation type="journal article" date="2011" name="BMC Genomics">
        <title>Genome sequencing reveals diversification of virulence factor content and possible host adaptation in distinct subpopulations of Salmonella enterica.</title>
        <authorList>
            <person name="den Bakker H.C."/>
            <person name="Moreno Switt A.I."/>
            <person name="Govoni G."/>
            <person name="Cummings C.A."/>
            <person name="Ranieri M.L."/>
            <person name="Degoricija L."/>
            <person name="Hoelzer K."/>
            <person name="Rodriguez-Rivera L.D."/>
            <person name="Brown S."/>
            <person name="Bolchacova E."/>
            <person name="Furtado M.R."/>
            <person name="Wiedmann M."/>
        </authorList>
    </citation>
    <scope>NUCLEOTIDE SEQUENCE [LARGE SCALE GENOMIC DNA]</scope>
    <source>
        <strain evidence="1 2">R8-3404</strain>
    </source>
</reference>
<sequence length="29" mass="3032">AKILHRQPKYLGAGVTIGADSAHGCPSRQ</sequence>
<gene>
    <name evidence="1" type="ORF">LTSEUGA_4552</name>
</gene>
<evidence type="ECO:0000313" key="2">
    <source>
        <dbReference type="Proteomes" id="UP000003915"/>
    </source>
</evidence>
<accession>A0A6C8GXB0</accession>
<protein>
    <submittedName>
        <fullName evidence="1">Uncharacterized protein</fullName>
    </submittedName>
</protein>
<proteinExistence type="predicted"/>
<dbReference type="EMBL" id="AFCV01001139">
    <property type="protein sequence ID" value="EHC87528.1"/>
    <property type="molecule type" value="Genomic_DNA"/>
</dbReference>
<evidence type="ECO:0000313" key="1">
    <source>
        <dbReference type="EMBL" id="EHC87528.1"/>
    </source>
</evidence>
<dbReference type="AlphaFoldDB" id="A0A6C8GXB0"/>
<dbReference type="Proteomes" id="UP000003915">
    <property type="component" value="Unassembled WGS sequence"/>
</dbReference>
<name>A0A6C8GXB0_SALET</name>